<evidence type="ECO:0000313" key="2">
    <source>
        <dbReference type="Proteomes" id="UP001596383"/>
    </source>
</evidence>
<proteinExistence type="predicted"/>
<dbReference type="RefSeq" id="WP_377042546.1">
    <property type="nucleotide sequence ID" value="NZ_JAQIVI010000149.1"/>
</dbReference>
<dbReference type="Gene3D" id="1.10.150.20">
    <property type="entry name" value="5' to 3' exonuclease, C-terminal subdomain"/>
    <property type="match status" value="1"/>
</dbReference>
<organism evidence="1 2">
    <name type="scientific">Natrinema soli</name>
    <dbReference type="NCBI Taxonomy" id="1930624"/>
    <lineage>
        <taxon>Archaea</taxon>
        <taxon>Methanobacteriati</taxon>
        <taxon>Methanobacteriota</taxon>
        <taxon>Stenosarchaea group</taxon>
        <taxon>Halobacteria</taxon>
        <taxon>Halobacteriales</taxon>
        <taxon>Natrialbaceae</taxon>
        <taxon>Natrinema</taxon>
    </lineage>
</organism>
<protein>
    <submittedName>
        <fullName evidence="1">Helix-hairpin-helix domain-containing protein</fullName>
    </submittedName>
</protein>
<gene>
    <name evidence="1" type="ORF">ACFQE6_10610</name>
</gene>
<dbReference type="Pfam" id="PF14520">
    <property type="entry name" value="HHH_5"/>
    <property type="match status" value="1"/>
</dbReference>
<dbReference type="AlphaFoldDB" id="A0ABD5SLL5"/>
<name>A0ABD5SLL5_9EURY</name>
<comment type="caution">
    <text evidence="1">The sequence shown here is derived from an EMBL/GenBank/DDBJ whole genome shotgun (WGS) entry which is preliminary data.</text>
</comment>
<dbReference type="EMBL" id="JBHSWV010000149">
    <property type="protein sequence ID" value="MFC6765419.1"/>
    <property type="molecule type" value="Genomic_DNA"/>
</dbReference>
<accession>A0ABD5SLL5</accession>
<sequence length="48" mass="5221">MTTTENLTDIDGIGPAIAEALEEASFETVDDVLVFARVHRKLRAPGYS</sequence>
<dbReference type="Proteomes" id="UP001596383">
    <property type="component" value="Unassembled WGS sequence"/>
</dbReference>
<keyword evidence="2" id="KW-1185">Reference proteome</keyword>
<evidence type="ECO:0000313" key="1">
    <source>
        <dbReference type="EMBL" id="MFC6765419.1"/>
    </source>
</evidence>
<reference evidence="1 2" key="1">
    <citation type="journal article" date="2019" name="Int. J. Syst. Evol. Microbiol.">
        <title>The Global Catalogue of Microorganisms (GCM) 10K type strain sequencing project: providing services to taxonomists for standard genome sequencing and annotation.</title>
        <authorList>
            <consortium name="The Broad Institute Genomics Platform"/>
            <consortium name="The Broad Institute Genome Sequencing Center for Infectious Disease"/>
            <person name="Wu L."/>
            <person name="Ma J."/>
        </authorList>
    </citation>
    <scope>NUCLEOTIDE SEQUENCE [LARGE SCALE GENOMIC DNA]</scope>
    <source>
        <strain evidence="1 2">LMG 29247</strain>
    </source>
</reference>